<dbReference type="PANTHER" id="PTHR35330">
    <property type="entry name" value="SIROHEME BIOSYNTHESIS PROTEIN MET8"/>
    <property type="match status" value="1"/>
</dbReference>
<accession>A0A2U9IMW2</accession>
<organism evidence="7 8">
    <name type="scientific">Acidianus sulfidivorans JP7</name>
    <dbReference type="NCBI Taxonomy" id="619593"/>
    <lineage>
        <taxon>Archaea</taxon>
        <taxon>Thermoproteota</taxon>
        <taxon>Thermoprotei</taxon>
        <taxon>Sulfolobales</taxon>
        <taxon>Sulfolobaceae</taxon>
        <taxon>Acidianus</taxon>
    </lineage>
</organism>
<proteinExistence type="predicted"/>
<keyword evidence="5" id="KW-0627">Porphyrin biosynthesis</keyword>
<dbReference type="PANTHER" id="PTHR35330:SF1">
    <property type="entry name" value="SIROHEME BIOSYNTHESIS PROTEIN MET8"/>
    <property type="match status" value="1"/>
</dbReference>
<sequence>MLHRQKIVVINSYSQYYFPLFANLSKLDVLIIGGGKVGTKRAIKFAEYGAKVTVVSLDFTEELLKNNDINKIKMDANEINADFISKYNIVITTTNNKKINYEICEKAKKLGKLCNNPTNPDQSSFIVPIFYANDNMEIAITTYGKSSIASKFILDKILEYFEKDQEYINLLIKTMGDVKKIMKNKVQDPSLRFNLYHIIFYDSIFQNYIQNNNYENAIKRAEEIINEHNR</sequence>
<keyword evidence="3" id="KW-0560">Oxidoreductase</keyword>
<dbReference type="EMBL" id="CP029288">
    <property type="protein sequence ID" value="AWR97347.1"/>
    <property type="molecule type" value="Genomic_DNA"/>
</dbReference>
<evidence type="ECO:0000313" key="8">
    <source>
        <dbReference type="Proteomes" id="UP000248410"/>
    </source>
</evidence>
<dbReference type="EC" id="1.3.1.76" evidence="2"/>
<dbReference type="AlphaFoldDB" id="A0A2U9IMW2"/>
<dbReference type="Gene3D" id="3.40.50.720">
    <property type="entry name" value="NAD(P)-binding Rossmann-like Domain"/>
    <property type="match status" value="1"/>
</dbReference>
<keyword evidence="4" id="KW-0520">NAD</keyword>
<evidence type="ECO:0000256" key="3">
    <source>
        <dbReference type="ARBA" id="ARBA00023002"/>
    </source>
</evidence>
<dbReference type="SUPFAM" id="SSF75615">
    <property type="entry name" value="Siroheme synthase middle domains-like"/>
    <property type="match status" value="1"/>
</dbReference>
<dbReference type="InterPro" id="IPR036291">
    <property type="entry name" value="NAD(P)-bd_dom_sf"/>
</dbReference>
<dbReference type="GO" id="GO:0019354">
    <property type="term" value="P:siroheme biosynthetic process"/>
    <property type="evidence" value="ECO:0007669"/>
    <property type="project" value="UniProtKB-UniPathway"/>
</dbReference>
<evidence type="ECO:0000256" key="2">
    <source>
        <dbReference type="ARBA" id="ARBA00012400"/>
    </source>
</evidence>
<comment type="pathway">
    <text evidence="1">Porphyrin-containing compound metabolism; siroheme biosynthesis; sirohydrochlorin from precorrin-2: step 1/1.</text>
</comment>
<reference evidence="7 8" key="1">
    <citation type="submission" date="2018-05" db="EMBL/GenBank/DDBJ databases">
        <title>Complete Genome Sequences of Extremely Thermoacidophilic, Metal-Mobilizing Type-Strain Members of the Archaeal Family Sulfolobaceae: Acidianus brierleyi DSM-1651T, Acidianus sulfidivorans DSM-18786T, Metallosphaera hakonensis DSM-7519T, and Metallosphaera prunae DSM-10039T.</title>
        <authorList>
            <person name="Counts J.A."/>
            <person name="Kelly R.M."/>
        </authorList>
    </citation>
    <scope>NUCLEOTIDE SEQUENCE [LARGE SCALE GENOMIC DNA]</scope>
    <source>
        <strain evidence="7 8">JP7</strain>
    </source>
</reference>
<dbReference type="SUPFAM" id="SSF51735">
    <property type="entry name" value="NAD(P)-binding Rossmann-fold domains"/>
    <property type="match status" value="1"/>
</dbReference>
<dbReference type="OrthoDB" id="10510at2157"/>
<evidence type="ECO:0000256" key="4">
    <source>
        <dbReference type="ARBA" id="ARBA00023027"/>
    </source>
</evidence>
<evidence type="ECO:0000256" key="5">
    <source>
        <dbReference type="ARBA" id="ARBA00023244"/>
    </source>
</evidence>
<dbReference type="RefSeq" id="WP_110380237.1">
    <property type="nucleotide sequence ID" value="NZ_CP029288.2"/>
</dbReference>
<dbReference type="GO" id="GO:0043115">
    <property type="term" value="F:precorrin-2 dehydrogenase activity"/>
    <property type="evidence" value="ECO:0007669"/>
    <property type="project" value="UniProtKB-EC"/>
</dbReference>
<evidence type="ECO:0000256" key="1">
    <source>
        <dbReference type="ARBA" id="ARBA00005010"/>
    </source>
</evidence>
<evidence type="ECO:0000313" key="7">
    <source>
        <dbReference type="EMBL" id="AWR97347.1"/>
    </source>
</evidence>
<dbReference type="GeneID" id="36837730"/>
<dbReference type="Pfam" id="PF13241">
    <property type="entry name" value="NAD_binding_7"/>
    <property type="match status" value="1"/>
</dbReference>
<dbReference type="UniPathway" id="UPA00262">
    <property type="reaction ID" value="UER00222"/>
</dbReference>
<dbReference type="NCBIfam" id="TIGR01470">
    <property type="entry name" value="cysG_Nterm"/>
    <property type="match status" value="1"/>
</dbReference>
<keyword evidence="8" id="KW-1185">Reference proteome</keyword>
<dbReference type="InterPro" id="IPR006367">
    <property type="entry name" value="Sirohaem_synthase_N"/>
</dbReference>
<evidence type="ECO:0000256" key="6">
    <source>
        <dbReference type="ARBA" id="ARBA00047561"/>
    </source>
</evidence>
<name>A0A2U9IMW2_9CREN</name>
<gene>
    <name evidence="7" type="ORF">DFR86_07135</name>
</gene>
<dbReference type="GO" id="GO:0004325">
    <property type="term" value="F:ferrochelatase activity"/>
    <property type="evidence" value="ECO:0007669"/>
    <property type="project" value="InterPro"/>
</dbReference>
<dbReference type="Proteomes" id="UP000248410">
    <property type="component" value="Chromosome"/>
</dbReference>
<dbReference type="InterPro" id="IPR028161">
    <property type="entry name" value="Met8-like"/>
</dbReference>
<comment type="catalytic activity">
    <reaction evidence="6">
        <text>precorrin-2 + NAD(+) = sirohydrochlorin + NADH + 2 H(+)</text>
        <dbReference type="Rhea" id="RHEA:15613"/>
        <dbReference type="ChEBI" id="CHEBI:15378"/>
        <dbReference type="ChEBI" id="CHEBI:57540"/>
        <dbReference type="ChEBI" id="CHEBI:57945"/>
        <dbReference type="ChEBI" id="CHEBI:58351"/>
        <dbReference type="ChEBI" id="CHEBI:58827"/>
        <dbReference type="EC" id="1.3.1.76"/>
    </reaction>
</comment>
<dbReference type="KEGG" id="asul:DFR86_07135"/>
<protein>
    <recommendedName>
        <fullName evidence="2">precorrin-2 dehydrogenase</fullName>
        <ecNumber evidence="2">1.3.1.76</ecNumber>
    </recommendedName>
</protein>